<reference evidence="10" key="2">
    <citation type="submission" date="2015-08" db="UniProtKB">
        <authorList>
            <consortium name="WormBaseParasite"/>
        </authorList>
    </citation>
    <scope>IDENTIFICATION</scope>
</reference>
<keyword evidence="4" id="KW-0689">Ribosomal protein</keyword>
<evidence type="ECO:0000313" key="10">
    <source>
        <dbReference type="WBParaSite" id="SVE_0694400.1"/>
    </source>
</evidence>
<proteinExistence type="inferred from homology"/>
<comment type="subcellular location">
    <subcellularLocation>
        <location evidence="1">Mitochondrion</location>
    </subcellularLocation>
</comment>
<protein>
    <recommendedName>
        <fullName evidence="7">Large ribosomal subunit protein uL14m</fullName>
    </recommendedName>
    <alternativeName>
        <fullName evidence="8">39S ribosomal protein L14, mitochondrial</fullName>
    </alternativeName>
</protein>
<keyword evidence="5" id="KW-0496">Mitochondrion</keyword>
<dbReference type="PANTHER" id="PTHR21037">
    <property type="entry name" value="39S RIBOSOMAL PROTEIN L14, MITOCHONDRIAL"/>
    <property type="match status" value="1"/>
</dbReference>
<reference evidence="9" key="1">
    <citation type="submission" date="2014-07" db="EMBL/GenBank/DDBJ databases">
        <authorList>
            <person name="Martin A.A"/>
            <person name="De Silva N."/>
        </authorList>
    </citation>
    <scope>NUCLEOTIDE SEQUENCE</scope>
</reference>
<name>A0A0K0FDL8_STRVS</name>
<dbReference type="CDD" id="cd00337">
    <property type="entry name" value="Ribosomal_uL14"/>
    <property type="match status" value="1"/>
</dbReference>
<dbReference type="AlphaFoldDB" id="A0A0K0FDL8"/>
<dbReference type="GO" id="GO:1990904">
    <property type="term" value="C:ribonucleoprotein complex"/>
    <property type="evidence" value="ECO:0007669"/>
    <property type="project" value="UniProtKB-KW"/>
</dbReference>
<dbReference type="Pfam" id="PF17653">
    <property type="entry name" value="DUF5522"/>
    <property type="match status" value="1"/>
</dbReference>
<accession>A0A0K0FDL8</accession>
<dbReference type="SMART" id="SM01374">
    <property type="entry name" value="Ribosomal_L14"/>
    <property type="match status" value="1"/>
</dbReference>
<keyword evidence="3" id="KW-0809">Transit peptide</keyword>
<dbReference type="InterPro" id="IPR036853">
    <property type="entry name" value="Ribosomal_uL14_sf"/>
</dbReference>
<dbReference type="Proteomes" id="UP000035680">
    <property type="component" value="Unassembled WGS sequence"/>
</dbReference>
<dbReference type="Pfam" id="PF00238">
    <property type="entry name" value="Ribosomal_L14"/>
    <property type="match status" value="1"/>
</dbReference>
<evidence type="ECO:0000256" key="3">
    <source>
        <dbReference type="ARBA" id="ARBA00022946"/>
    </source>
</evidence>
<keyword evidence="9" id="KW-1185">Reference proteome</keyword>
<dbReference type="STRING" id="75913.A0A0K0FDL8"/>
<evidence type="ECO:0000256" key="4">
    <source>
        <dbReference type="ARBA" id="ARBA00022980"/>
    </source>
</evidence>
<evidence type="ECO:0000256" key="5">
    <source>
        <dbReference type="ARBA" id="ARBA00023128"/>
    </source>
</evidence>
<comment type="similarity">
    <text evidence="2">Belongs to the universal ribosomal protein uL14 family.</text>
</comment>
<dbReference type="SUPFAM" id="SSF50193">
    <property type="entry name" value="Ribosomal protein L14"/>
    <property type="match status" value="1"/>
</dbReference>
<dbReference type="PANTHER" id="PTHR21037:SF3">
    <property type="entry name" value="LARGE RIBOSOMAL SUBUNIT PROTEIN UL14M"/>
    <property type="match status" value="1"/>
</dbReference>
<dbReference type="InterPro" id="IPR000218">
    <property type="entry name" value="Ribosomal_uL14"/>
</dbReference>
<dbReference type="GO" id="GO:0005739">
    <property type="term" value="C:mitochondrion"/>
    <property type="evidence" value="ECO:0007669"/>
    <property type="project" value="UniProtKB-SubCell"/>
</dbReference>
<sequence length="320" mass="36636">MNILRGKLCEVKQLVHTSLSMASGRWYPQPEIIARYCSTDSVPEVSKKLQNFDKNKIAPCYVTSKKDDSNISYELVPYKKDKNGRVTMRTSQRLFEDSLKKSEISYEVYKKLSKEERDIYMTHLKAIQDRVLTYKDPKTGYIVMTVSQHLYKAKCCGNACRHCPYNQINATEEVRKSKKYELSKHRTRPPNLGIHRRTRFVVVDNSDLGQQANSSGKLPYCIHVYKQGRRKKHMPHATIGDKILVAVDGQMKKAFVVGANTHVHYRKHGIPSTDTNNIVLLDDEGNPLGNRISSPIPGHLLKYRDKVQISKVLALATKFI</sequence>
<dbReference type="WBParaSite" id="SVE_0694400.1">
    <property type="protein sequence ID" value="SVE_0694400.1"/>
    <property type="gene ID" value="SVE_0694400"/>
</dbReference>
<evidence type="ECO:0000313" key="9">
    <source>
        <dbReference type="Proteomes" id="UP000035680"/>
    </source>
</evidence>
<evidence type="ECO:0000256" key="1">
    <source>
        <dbReference type="ARBA" id="ARBA00004173"/>
    </source>
</evidence>
<dbReference type="GO" id="GO:0003735">
    <property type="term" value="F:structural constituent of ribosome"/>
    <property type="evidence" value="ECO:0007669"/>
    <property type="project" value="InterPro"/>
</dbReference>
<evidence type="ECO:0000256" key="6">
    <source>
        <dbReference type="ARBA" id="ARBA00023274"/>
    </source>
</evidence>
<dbReference type="InterPro" id="IPR040807">
    <property type="entry name" value="DUF5522"/>
</dbReference>
<organism evidence="9 10">
    <name type="scientific">Strongyloides venezuelensis</name>
    <name type="common">Threadworm</name>
    <dbReference type="NCBI Taxonomy" id="75913"/>
    <lineage>
        <taxon>Eukaryota</taxon>
        <taxon>Metazoa</taxon>
        <taxon>Ecdysozoa</taxon>
        <taxon>Nematoda</taxon>
        <taxon>Chromadorea</taxon>
        <taxon>Rhabditida</taxon>
        <taxon>Tylenchina</taxon>
        <taxon>Panagrolaimomorpha</taxon>
        <taxon>Strongyloidoidea</taxon>
        <taxon>Strongyloididae</taxon>
        <taxon>Strongyloides</taxon>
    </lineage>
</organism>
<evidence type="ECO:0000256" key="2">
    <source>
        <dbReference type="ARBA" id="ARBA00010745"/>
    </source>
</evidence>
<dbReference type="HAMAP" id="MF_01367">
    <property type="entry name" value="Ribosomal_uL14"/>
    <property type="match status" value="1"/>
</dbReference>
<dbReference type="Gene3D" id="2.40.150.20">
    <property type="entry name" value="Ribosomal protein L14"/>
    <property type="match status" value="1"/>
</dbReference>
<evidence type="ECO:0000256" key="8">
    <source>
        <dbReference type="ARBA" id="ARBA00042938"/>
    </source>
</evidence>
<keyword evidence="6" id="KW-0687">Ribonucleoprotein</keyword>
<evidence type="ECO:0000256" key="7">
    <source>
        <dbReference type="ARBA" id="ARBA00040118"/>
    </source>
</evidence>
<dbReference type="GO" id="GO:0006412">
    <property type="term" value="P:translation"/>
    <property type="evidence" value="ECO:0007669"/>
    <property type="project" value="InterPro"/>
</dbReference>
<dbReference type="GO" id="GO:0005840">
    <property type="term" value="C:ribosome"/>
    <property type="evidence" value="ECO:0007669"/>
    <property type="project" value="UniProtKB-KW"/>
</dbReference>